<keyword evidence="3" id="KW-1185">Reference proteome</keyword>
<feature type="compositionally biased region" description="Low complexity" evidence="1">
    <location>
        <begin position="80"/>
        <end position="91"/>
    </location>
</feature>
<gene>
    <name evidence="2" type="ORF">DERYTH_LOCUS20319</name>
</gene>
<sequence>MKWKHSRDHLAKNKYCGAIVDKRTVFCICGQKVSLDNDYDDSRLNEHSKNSRCKVNNKKRQLGLPGLFSVLPNPKKSKDSPLSPSLPSSPPSLTLLSIKPCPGLSSEQITSYISQTSITYKDTQWREIIGKEIFPNRFSNETGFSIKKLKGEERTQFNYQVISESEWFIDRV</sequence>
<evidence type="ECO:0000313" key="2">
    <source>
        <dbReference type="EMBL" id="CAG8785508.1"/>
    </source>
</evidence>
<name>A0A9N9JKR5_9GLOM</name>
<evidence type="ECO:0000256" key="1">
    <source>
        <dbReference type="SAM" id="MobiDB-lite"/>
    </source>
</evidence>
<dbReference type="OrthoDB" id="2420623at2759"/>
<dbReference type="EMBL" id="CAJVPY010023734">
    <property type="protein sequence ID" value="CAG8785508.1"/>
    <property type="molecule type" value="Genomic_DNA"/>
</dbReference>
<accession>A0A9N9JKR5</accession>
<organism evidence="2 3">
    <name type="scientific">Dentiscutata erythropus</name>
    <dbReference type="NCBI Taxonomy" id="1348616"/>
    <lineage>
        <taxon>Eukaryota</taxon>
        <taxon>Fungi</taxon>
        <taxon>Fungi incertae sedis</taxon>
        <taxon>Mucoromycota</taxon>
        <taxon>Glomeromycotina</taxon>
        <taxon>Glomeromycetes</taxon>
        <taxon>Diversisporales</taxon>
        <taxon>Gigasporaceae</taxon>
        <taxon>Dentiscutata</taxon>
    </lineage>
</organism>
<dbReference type="AlphaFoldDB" id="A0A9N9JKR5"/>
<dbReference type="Proteomes" id="UP000789405">
    <property type="component" value="Unassembled WGS sequence"/>
</dbReference>
<feature type="region of interest" description="Disordered" evidence="1">
    <location>
        <begin position="71"/>
        <end position="91"/>
    </location>
</feature>
<protein>
    <submittedName>
        <fullName evidence="2">15621_t:CDS:1</fullName>
    </submittedName>
</protein>
<feature type="non-terminal residue" evidence="2">
    <location>
        <position position="172"/>
    </location>
</feature>
<comment type="caution">
    <text evidence="2">The sequence shown here is derived from an EMBL/GenBank/DDBJ whole genome shotgun (WGS) entry which is preliminary data.</text>
</comment>
<reference evidence="2" key="1">
    <citation type="submission" date="2021-06" db="EMBL/GenBank/DDBJ databases">
        <authorList>
            <person name="Kallberg Y."/>
            <person name="Tangrot J."/>
            <person name="Rosling A."/>
        </authorList>
    </citation>
    <scope>NUCLEOTIDE SEQUENCE</scope>
    <source>
        <strain evidence="2">MA453B</strain>
    </source>
</reference>
<proteinExistence type="predicted"/>
<evidence type="ECO:0000313" key="3">
    <source>
        <dbReference type="Proteomes" id="UP000789405"/>
    </source>
</evidence>